<evidence type="ECO:0000256" key="4">
    <source>
        <dbReference type="ARBA" id="ARBA00022946"/>
    </source>
</evidence>
<sequence>HLPSSPPPRTAISSGVPAPARESGRSYRPKGGLSSLGGGHLGRPRPEEEDRKWRRSRRSGRQSSTGSGSGSTNGRPDCCGVAKKGLRRSPPLPRRRENPARTKMGVKLEVFRMVLYLSFPVAMFWISNQADYFEEYVIKRKREIYPPEREDQRKELEDFKERMRKQREEKRLQAVQQ</sequence>
<evidence type="ECO:0000256" key="2">
    <source>
        <dbReference type="ARBA" id="ARBA00004325"/>
    </source>
</evidence>
<evidence type="ECO:0000256" key="8">
    <source>
        <dbReference type="ARBA" id="ARBA00038077"/>
    </source>
</evidence>
<evidence type="ECO:0000256" key="3">
    <source>
        <dbReference type="ARBA" id="ARBA00022692"/>
    </source>
</evidence>
<dbReference type="PANTHER" id="PTHR33968">
    <property type="entry name" value="PROTEIN PET100 HOMOLOG, MITOCHONDRIAL"/>
    <property type="match status" value="1"/>
</dbReference>
<reference evidence="10 11" key="1">
    <citation type="journal article" date="2008" name="Nature">
        <title>Genome analysis of the platypus reveals unique signatures of evolution.</title>
        <authorList>
            <person name="Warren W.C."/>
            <person name="Hillier L.W."/>
            <person name="Marshall Graves J.A."/>
            <person name="Birney E."/>
            <person name="Ponting C.P."/>
            <person name="Grutzner F."/>
            <person name="Belov K."/>
            <person name="Miller W."/>
            <person name="Clarke L."/>
            <person name="Chinwalla A.T."/>
            <person name="Yang S.P."/>
            <person name="Heger A."/>
            <person name="Locke D.P."/>
            <person name="Miethke P."/>
            <person name="Waters P.D."/>
            <person name="Veyrunes F."/>
            <person name="Fulton L."/>
            <person name="Fulton B."/>
            <person name="Graves T."/>
            <person name="Wallis J."/>
            <person name="Puente X.S."/>
            <person name="Lopez-Otin C."/>
            <person name="Ordonez G.R."/>
            <person name="Eichler E.E."/>
            <person name="Chen L."/>
            <person name="Cheng Z."/>
            <person name="Deakin J.E."/>
            <person name="Alsop A."/>
            <person name="Thompson K."/>
            <person name="Kirby P."/>
            <person name="Papenfuss A.T."/>
            <person name="Wakefield M.J."/>
            <person name="Olender T."/>
            <person name="Lancet D."/>
            <person name="Huttley G.A."/>
            <person name="Smit A.F."/>
            <person name="Pask A."/>
            <person name="Temple-Smith P."/>
            <person name="Batzer M.A."/>
            <person name="Walker J.A."/>
            <person name="Konkel M.K."/>
            <person name="Harris R.S."/>
            <person name="Whittington C.M."/>
            <person name="Wong E.S."/>
            <person name="Gemmell N.J."/>
            <person name="Buschiazzo E."/>
            <person name="Vargas Jentzsch I.M."/>
            <person name="Merkel A."/>
            <person name="Schmitz J."/>
            <person name="Zemann A."/>
            <person name="Churakov G."/>
            <person name="Kriegs J.O."/>
            <person name="Brosius J."/>
            <person name="Murchison E.P."/>
            <person name="Sachidanandam R."/>
            <person name="Smith C."/>
            <person name="Hannon G.J."/>
            <person name="Tsend-Ayush E."/>
            <person name="McMillan D."/>
            <person name="Attenborough R."/>
            <person name="Rens W."/>
            <person name="Ferguson-Smith M."/>
            <person name="Lefevre C.M."/>
            <person name="Sharp J.A."/>
            <person name="Nicholas K.R."/>
            <person name="Ray D.A."/>
            <person name="Kube M."/>
            <person name="Reinhardt R."/>
            <person name="Pringle T.H."/>
            <person name="Taylor J."/>
            <person name="Jones R.C."/>
            <person name="Nixon B."/>
            <person name="Dacheux J.L."/>
            <person name="Niwa H."/>
            <person name="Sekita Y."/>
            <person name="Huang X."/>
            <person name="Stark A."/>
            <person name="Kheradpour P."/>
            <person name="Kellis M."/>
            <person name="Flicek P."/>
            <person name="Chen Y."/>
            <person name="Webber C."/>
            <person name="Hardison R."/>
            <person name="Nelson J."/>
            <person name="Hallsworth-Pepin K."/>
            <person name="Delehaunty K."/>
            <person name="Markovic C."/>
            <person name="Minx P."/>
            <person name="Feng Y."/>
            <person name="Kremitzki C."/>
            <person name="Mitreva M."/>
            <person name="Glasscock J."/>
            <person name="Wylie T."/>
            <person name="Wohldmann P."/>
            <person name="Thiru P."/>
            <person name="Nhan M.N."/>
            <person name="Pohl C.S."/>
            <person name="Smith S.M."/>
            <person name="Hou S."/>
            <person name="Nefedov M."/>
            <person name="de Jong P.J."/>
            <person name="Renfree M.B."/>
            <person name="Mardis E.R."/>
            <person name="Wilson R.K."/>
        </authorList>
    </citation>
    <scope>NUCLEOTIDE SEQUENCE [LARGE SCALE GENOMIC DNA]</scope>
    <source>
        <strain evidence="10 11">Glennie</strain>
    </source>
</reference>
<keyword evidence="3" id="KW-0812">Transmembrane</keyword>
<dbReference type="Proteomes" id="UP000002279">
    <property type="component" value="Chromosome X1"/>
</dbReference>
<dbReference type="AlphaFoldDB" id="A0A6I8NVU0"/>
<evidence type="ECO:0000256" key="5">
    <source>
        <dbReference type="ARBA" id="ARBA00022989"/>
    </source>
</evidence>
<proteinExistence type="inferred from homology"/>
<dbReference type="InterPro" id="IPR018625">
    <property type="entry name" value="Pet100"/>
</dbReference>
<keyword evidence="4" id="KW-0809">Transit peptide</keyword>
<dbReference type="GO" id="GO:0005743">
    <property type="term" value="C:mitochondrial inner membrane"/>
    <property type="evidence" value="ECO:0000318"/>
    <property type="project" value="GO_Central"/>
</dbReference>
<evidence type="ECO:0000256" key="9">
    <source>
        <dbReference type="SAM" id="MobiDB-lite"/>
    </source>
</evidence>
<dbReference type="Pfam" id="PF09803">
    <property type="entry name" value="Pet100"/>
    <property type="match status" value="1"/>
</dbReference>
<keyword evidence="7" id="KW-0472">Membrane</keyword>
<keyword evidence="11" id="KW-1185">Reference proteome</keyword>
<dbReference type="GO" id="GO:0033617">
    <property type="term" value="P:mitochondrial respiratory chain complex IV assembly"/>
    <property type="evidence" value="ECO:0000318"/>
    <property type="project" value="GO_Central"/>
</dbReference>
<dbReference type="Ensembl" id="ENSOANT00000058916.1">
    <property type="protein sequence ID" value="ENSOANP00000045454.1"/>
    <property type="gene ID" value="ENSOANG00000042501.1"/>
</dbReference>
<organism evidence="10 11">
    <name type="scientific">Ornithorhynchus anatinus</name>
    <name type="common">Duckbill platypus</name>
    <dbReference type="NCBI Taxonomy" id="9258"/>
    <lineage>
        <taxon>Eukaryota</taxon>
        <taxon>Metazoa</taxon>
        <taxon>Chordata</taxon>
        <taxon>Craniata</taxon>
        <taxon>Vertebrata</taxon>
        <taxon>Euteleostomi</taxon>
        <taxon>Mammalia</taxon>
        <taxon>Monotremata</taxon>
        <taxon>Ornithorhynchidae</taxon>
        <taxon>Ornithorhynchus</taxon>
    </lineage>
</organism>
<comment type="subcellular location">
    <subcellularLocation>
        <location evidence="1">Membrane</location>
        <topology evidence="1">Single-pass membrane protein</topology>
    </subcellularLocation>
    <subcellularLocation>
        <location evidence="2">Mitochondrion membrane</location>
    </subcellularLocation>
</comment>
<evidence type="ECO:0000256" key="6">
    <source>
        <dbReference type="ARBA" id="ARBA00023128"/>
    </source>
</evidence>
<feature type="compositionally biased region" description="Low complexity" evidence="9">
    <location>
        <begin position="61"/>
        <end position="75"/>
    </location>
</feature>
<dbReference type="InParanoid" id="A0A6I8NVU0"/>
<dbReference type="GeneTree" id="ENSGT00390000016884"/>
<keyword evidence="5" id="KW-1133">Transmembrane helix</keyword>
<gene>
    <name evidence="10" type="primary">LOC114806547</name>
</gene>
<feature type="region of interest" description="Disordered" evidence="9">
    <location>
        <begin position="1"/>
        <end position="100"/>
    </location>
</feature>
<reference evidence="10" key="2">
    <citation type="submission" date="2025-08" db="UniProtKB">
        <authorList>
            <consortium name="Ensembl"/>
        </authorList>
    </citation>
    <scope>IDENTIFICATION</scope>
    <source>
        <strain evidence="10">Glennie</strain>
    </source>
</reference>
<evidence type="ECO:0008006" key="12">
    <source>
        <dbReference type="Google" id="ProtNLM"/>
    </source>
</evidence>
<dbReference type="Bgee" id="ENSOANG00000042501">
    <property type="expression patterns" value="Expressed in endometrium and 7 other cell types or tissues"/>
</dbReference>
<evidence type="ECO:0000313" key="10">
    <source>
        <dbReference type="Ensembl" id="ENSOANP00000045454.1"/>
    </source>
</evidence>
<dbReference type="PANTHER" id="PTHR33968:SF1">
    <property type="entry name" value="PROTEIN PET100 HOMOLOG, MITOCHONDRIAL"/>
    <property type="match status" value="1"/>
</dbReference>
<name>A0A6I8NVU0_ORNAN</name>
<evidence type="ECO:0000313" key="11">
    <source>
        <dbReference type="Proteomes" id="UP000002279"/>
    </source>
</evidence>
<evidence type="ECO:0000256" key="1">
    <source>
        <dbReference type="ARBA" id="ARBA00004167"/>
    </source>
</evidence>
<evidence type="ECO:0000256" key="7">
    <source>
        <dbReference type="ARBA" id="ARBA00023136"/>
    </source>
</evidence>
<reference evidence="10" key="3">
    <citation type="submission" date="2025-09" db="UniProtKB">
        <authorList>
            <consortium name="Ensembl"/>
        </authorList>
    </citation>
    <scope>IDENTIFICATION</scope>
    <source>
        <strain evidence="10">Glennie</strain>
    </source>
</reference>
<keyword evidence="6" id="KW-0496">Mitochondrion</keyword>
<comment type="similarity">
    <text evidence="8">Belongs to the PET100 family.</text>
</comment>
<dbReference type="GO" id="GO:0051082">
    <property type="term" value="F:unfolded protein binding"/>
    <property type="evidence" value="ECO:0000318"/>
    <property type="project" value="GO_Central"/>
</dbReference>
<protein>
    <recommendedName>
        <fullName evidence="12">PET100 cytochrome c oxidase chaperone</fullName>
    </recommendedName>
</protein>
<accession>A0A6I8NVU0</accession>